<dbReference type="AlphaFoldDB" id="A0A699ZZH5"/>
<organism evidence="1 2">
    <name type="scientific">Haematococcus lacustris</name>
    <name type="common">Green alga</name>
    <name type="synonym">Haematococcus pluvialis</name>
    <dbReference type="NCBI Taxonomy" id="44745"/>
    <lineage>
        <taxon>Eukaryota</taxon>
        <taxon>Viridiplantae</taxon>
        <taxon>Chlorophyta</taxon>
        <taxon>core chlorophytes</taxon>
        <taxon>Chlorophyceae</taxon>
        <taxon>CS clade</taxon>
        <taxon>Chlamydomonadales</taxon>
        <taxon>Haematococcaceae</taxon>
        <taxon>Haematococcus</taxon>
    </lineage>
</organism>
<protein>
    <submittedName>
        <fullName evidence="1">Uncharacterized protein</fullName>
    </submittedName>
</protein>
<keyword evidence="2" id="KW-1185">Reference proteome</keyword>
<proteinExistence type="predicted"/>
<comment type="caution">
    <text evidence="1">The sequence shown here is derived from an EMBL/GenBank/DDBJ whole genome shotgun (WGS) entry which is preliminary data.</text>
</comment>
<evidence type="ECO:0000313" key="2">
    <source>
        <dbReference type="Proteomes" id="UP000485058"/>
    </source>
</evidence>
<feature type="non-terminal residue" evidence="1">
    <location>
        <position position="33"/>
    </location>
</feature>
<gene>
    <name evidence="1" type="ORF">HaLaN_18918</name>
</gene>
<accession>A0A699ZZH5</accession>
<reference evidence="1 2" key="1">
    <citation type="submission" date="2020-02" db="EMBL/GenBank/DDBJ databases">
        <title>Draft genome sequence of Haematococcus lacustris strain NIES-144.</title>
        <authorList>
            <person name="Morimoto D."/>
            <person name="Nakagawa S."/>
            <person name="Yoshida T."/>
            <person name="Sawayama S."/>
        </authorList>
    </citation>
    <scope>NUCLEOTIDE SEQUENCE [LARGE SCALE GENOMIC DNA]</scope>
    <source>
        <strain evidence="1 2">NIES-144</strain>
    </source>
</reference>
<evidence type="ECO:0000313" key="1">
    <source>
        <dbReference type="EMBL" id="GFH21582.1"/>
    </source>
</evidence>
<feature type="non-terminal residue" evidence="1">
    <location>
        <position position="1"/>
    </location>
</feature>
<dbReference type="Proteomes" id="UP000485058">
    <property type="component" value="Unassembled WGS sequence"/>
</dbReference>
<dbReference type="EMBL" id="BLLF01001858">
    <property type="protein sequence ID" value="GFH21582.1"/>
    <property type="molecule type" value="Genomic_DNA"/>
</dbReference>
<sequence length="33" mass="3511">PARPSLIRRRVLQVAAASEKQGEAIPSQGPDVL</sequence>
<name>A0A699ZZH5_HAELA</name>